<evidence type="ECO:0000313" key="3">
    <source>
        <dbReference type="Proteomes" id="UP000247980"/>
    </source>
</evidence>
<keyword evidence="3" id="KW-1185">Reference proteome</keyword>
<comment type="caution">
    <text evidence="2">The sequence shown here is derived from an EMBL/GenBank/DDBJ whole genome shotgun (WGS) entry which is preliminary data.</text>
</comment>
<proteinExistence type="predicted"/>
<organism evidence="2 3">
    <name type="scientific">Arthrobacter psychrolactophilus</name>
    <dbReference type="NCBI Taxonomy" id="92442"/>
    <lineage>
        <taxon>Bacteria</taxon>
        <taxon>Bacillati</taxon>
        <taxon>Actinomycetota</taxon>
        <taxon>Actinomycetes</taxon>
        <taxon>Micrococcales</taxon>
        <taxon>Micrococcaceae</taxon>
        <taxon>Arthrobacter</taxon>
    </lineage>
</organism>
<sequence>MAQAMNQAAQRRIKNPPPKPYAGWVLAAAAVFGVVARAIYMSDGPRLVAQICISAAVILAVLSLVLRIRAWRKSRAHK</sequence>
<name>A0A2V5JHQ5_9MICC</name>
<gene>
    <name evidence="2" type="ORF">CVS30_02750</name>
</gene>
<evidence type="ECO:0000256" key="1">
    <source>
        <dbReference type="SAM" id="Phobius"/>
    </source>
</evidence>
<accession>A0A2V5JHQ5</accession>
<keyword evidence="1" id="KW-1133">Transmembrane helix</keyword>
<evidence type="ECO:0000313" key="2">
    <source>
        <dbReference type="EMBL" id="PYI39617.1"/>
    </source>
</evidence>
<protein>
    <submittedName>
        <fullName evidence="2">Uncharacterized protein</fullName>
    </submittedName>
</protein>
<keyword evidence="1" id="KW-0472">Membrane</keyword>
<dbReference type="Proteomes" id="UP000247980">
    <property type="component" value="Unassembled WGS sequence"/>
</dbReference>
<dbReference type="EMBL" id="QJVC01000002">
    <property type="protein sequence ID" value="PYI39617.1"/>
    <property type="molecule type" value="Genomic_DNA"/>
</dbReference>
<dbReference type="AlphaFoldDB" id="A0A2V5JHQ5"/>
<keyword evidence="1" id="KW-0812">Transmembrane</keyword>
<feature type="transmembrane region" description="Helical" evidence="1">
    <location>
        <begin position="21"/>
        <end position="41"/>
    </location>
</feature>
<feature type="transmembrane region" description="Helical" evidence="1">
    <location>
        <begin position="47"/>
        <end position="68"/>
    </location>
</feature>
<reference evidence="2 3" key="1">
    <citation type="submission" date="2018-05" db="EMBL/GenBank/DDBJ databases">
        <title>Genetic diversity of glacier-inhabiting Cryobacterium bacteria in China and description of Cryobacterium mengkeensis sp. nov. and Arthrobacter glacialis sp. nov.</title>
        <authorList>
            <person name="Liu Q."/>
            <person name="Xin Y.-H."/>
        </authorList>
    </citation>
    <scope>NUCLEOTIDE SEQUENCE [LARGE SCALE GENOMIC DNA]</scope>
    <source>
        <strain evidence="2 3">B7</strain>
    </source>
</reference>